<dbReference type="OrthoDB" id="1795719at2"/>
<gene>
    <name evidence="2" type="ORF">DL897_08080</name>
</gene>
<keyword evidence="3" id="KW-1185">Reference proteome</keyword>
<comment type="caution">
    <text evidence="2">The sequence shown here is derived from an EMBL/GenBank/DDBJ whole genome shotgun (WGS) entry which is preliminary data.</text>
</comment>
<dbReference type="AlphaFoldDB" id="A0A364K6S8"/>
<reference evidence="2 3" key="2">
    <citation type="submission" date="2018-06" db="EMBL/GenBank/DDBJ databases">
        <authorList>
            <person name="Zhirakovskaya E."/>
        </authorList>
    </citation>
    <scope>NUCLEOTIDE SEQUENCE [LARGE SCALE GENOMIC DNA]</scope>
    <source>
        <strain evidence="2 3">FBKL4.011</strain>
    </source>
</reference>
<proteinExistence type="predicted"/>
<evidence type="ECO:0000313" key="2">
    <source>
        <dbReference type="EMBL" id="RAL26011.1"/>
    </source>
</evidence>
<name>A0A364K6S8_9BACL</name>
<protein>
    <recommendedName>
        <fullName evidence="4">DUF4352 domain-containing protein</fullName>
    </recommendedName>
</protein>
<dbReference type="RefSeq" id="WP_113658625.1">
    <property type="nucleotide sequence ID" value="NZ_KZ845665.1"/>
</dbReference>
<dbReference type="EMBL" id="QJKK01000003">
    <property type="protein sequence ID" value="RAL26011.1"/>
    <property type="molecule type" value="Genomic_DNA"/>
</dbReference>
<sequence length="192" mass="21609">MLKRFFIGLFALSFLGASVYFAGGFGIVIKKERSQVAAQQKKPKPKETKQVKMGETIEIQDVKVSVDFARARQVGLFGDGAPLNDHFVYIDMIFEQSKDRSTMVTILNRLKLVDANQKQYTNAVKPIIKTLDSTDHKVLGKIAFDVSNSDSYELIYDDSKANVRYVCKLKVADLPNLKQKKTKNVEPQTGNQ</sequence>
<keyword evidence="1" id="KW-0732">Signal</keyword>
<evidence type="ECO:0000256" key="1">
    <source>
        <dbReference type="ARBA" id="ARBA00022729"/>
    </source>
</evidence>
<dbReference type="Gene3D" id="2.60.40.1240">
    <property type="match status" value="1"/>
</dbReference>
<evidence type="ECO:0000313" key="3">
    <source>
        <dbReference type="Proteomes" id="UP000251213"/>
    </source>
</evidence>
<dbReference type="InterPro" id="IPR029050">
    <property type="entry name" value="Immunoprotect_excell_Ig-like"/>
</dbReference>
<accession>A0A364K6S8</accession>
<reference evidence="2 3" key="1">
    <citation type="submission" date="2018-06" db="EMBL/GenBank/DDBJ databases">
        <title>Thermoflavimicrobium daqus sp. nov., a thermophilic microbe isolated from Moutai-flavour Daqu.</title>
        <authorList>
            <person name="Wang X."/>
            <person name="Zhou H."/>
        </authorList>
    </citation>
    <scope>NUCLEOTIDE SEQUENCE [LARGE SCALE GENOMIC DNA]</scope>
    <source>
        <strain evidence="2 3">FBKL4.011</strain>
    </source>
</reference>
<evidence type="ECO:0008006" key="4">
    <source>
        <dbReference type="Google" id="ProtNLM"/>
    </source>
</evidence>
<dbReference type="Proteomes" id="UP000251213">
    <property type="component" value="Unassembled WGS sequence"/>
</dbReference>
<organism evidence="2 3">
    <name type="scientific">Thermoflavimicrobium daqui</name>
    <dbReference type="NCBI Taxonomy" id="2137476"/>
    <lineage>
        <taxon>Bacteria</taxon>
        <taxon>Bacillati</taxon>
        <taxon>Bacillota</taxon>
        <taxon>Bacilli</taxon>
        <taxon>Bacillales</taxon>
        <taxon>Thermoactinomycetaceae</taxon>
        <taxon>Thermoflavimicrobium</taxon>
    </lineage>
</organism>